<reference evidence="1" key="1">
    <citation type="submission" date="2020-06" db="EMBL/GenBank/DDBJ databases">
        <authorList>
            <person name="Li T."/>
            <person name="Hu X."/>
            <person name="Zhang T."/>
            <person name="Song X."/>
            <person name="Zhang H."/>
            <person name="Dai N."/>
            <person name="Sheng W."/>
            <person name="Hou X."/>
            <person name="Wei L."/>
        </authorList>
    </citation>
    <scope>NUCLEOTIDE SEQUENCE</scope>
    <source>
        <strain evidence="1">G01</strain>
        <tissue evidence="1">Leaf</tissue>
    </source>
</reference>
<dbReference type="AlphaFoldDB" id="A0AAW2NHJ0"/>
<reference evidence="1" key="2">
    <citation type="journal article" date="2024" name="Plant">
        <title>Genomic evolution and insights into agronomic trait innovations of Sesamum species.</title>
        <authorList>
            <person name="Miao H."/>
            <person name="Wang L."/>
            <person name="Qu L."/>
            <person name="Liu H."/>
            <person name="Sun Y."/>
            <person name="Le M."/>
            <person name="Wang Q."/>
            <person name="Wei S."/>
            <person name="Zheng Y."/>
            <person name="Lin W."/>
            <person name="Duan Y."/>
            <person name="Cao H."/>
            <person name="Xiong S."/>
            <person name="Wang X."/>
            <person name="Wei L."/>
            <person name="Li C."/>
            <person name="Ma Q."/>
            <person name="Ju M."/>
            <person name="Zhao R."/>
            <person name="Li G."/>
            <person name="Mu C."/>
            <person name="Tian Q."/>
            <person name="Mei H."/>
            <person name="Zhang T."/>
            <person name="Gao T."/>
            <person name="Zhang H."/>
        </authorList>
    </citation>
    <scope>NUCLEOTIDE SEQUENCE</scope>
    <source>
        <strain evidence="1">G01</strain>
    </source>
</reference>
<protein>
    <submittedName>
        <fullName evidence="1">Uncharacterized protein</fullName>
    </submittedName>
</protein>
<proteinExistence type="predicted"/>
<name>A0AAW2NHJ0_9LAMI</name>
<evidence type="ECO:0000313" key="1">
    <source>
        <dbReference type="EMBL" id="KAL0342875.1"/>
    </source>
</evidence>
<accession>A0AAW2NHJ0</accession>
<comment type="caution">
    <text evidence="1">The sequence shown here is derived from an EMBL/GenBank/DDBJ whole genome shotgun (WGS) entry which is preliminary data.</text>
</comment>
<organism evidence="1">
    <name type="scientific">Sesamum angustifolium</name>
    <dbReference type="NCBI Taxonomy" id="2727405"/>
    <lineage>
        <taxon>Eukaryota</taxon>
        <taxon>Viridiplantae</taxon>
        <taxon>Streptophyta</taxon>
        <taxon>Embryophyta</taxon>
        <taxon>Tracheophyta</taxon>
        <taxon>Spermatophyta</taxon>
        <taxon>Magnoliopsida</taxon>
        <taxon>eudicotyledons</taxon>
        <taxon>Gunneridae</taxon>
        <taxon>Pentapetalae</taxon>
        <taxon>asterids</taxon>
        <taxon>lamiids</taxon>
        <taxon>Lamiales</taxon>
        <taxon>Pedaliaceae</taxon>
        <taxon>Sesamum</taxon>
    </lineage>
</organism>
<gene>
    <name evidence="1" type="ORF">Sangu_1174900</name>
</gene>
<dbReference type="EMBL" id="JACGWK010000007">
    <property type="protein sequence ID" value="KAL0342875.1"/>
    <property type="molecule type" value="Genomic_DNA"/>
</dbReference>
<sequence>MESELGQFGSSLSLTEEEETGLVFPTGLWHSESLAMGFFVVGRLISSKSFIQRPCTLLCEQLSILYGEWI</sequence>